<name>A0A7X3MM94_9FIRM</name>
<dbReference type="Proteomes" id="UP000460412">
    <property type="component" value="Unassembled WGS sequence"/>
</dbReference>
<sequence>MYSELERMGKKNLWGHMELLPEEFKKLLTLAKSGLASQGKLLELQRQLTEAVKGLKSTVPAGRT</sequence>
<accession>A0A7X3MM94</accession>
<reference evidence="1 2" key="1">
    <citation type="submission" date="2019-12" db="EMBL/GenBank/DDBJ databases">
        <title>Sporaefaciens musculi gen. nov., sp. nov., a novel bacterium isolated from the caecum of an obese mouse.</title>
        <authorList>
            <person name="Rasmussen T.S."/>
            <person name="Streidl T."/>
            <person name="Hitch T.C.A."/>
            <person name="Wortmann E."/>
            <person name="Deptula P."/>
            <person name="Hansen M."/>
            <person name="Nielsen D.S."/>
            <person name="Clavel T."/>
            <person name="Vogensen F.K."/>
        </authorList>
    </citation>
    <scope>NUCLEOTIDE SEQUENCE [LARGE SCALE GENOMIC DNA]</scope>
    <source>
        <strain evidence="1 2">WCA-9-b2</strain>
    </source>
</reference>
<dbReference type="RefSeq" id="WP_159757322.1">
    <property type="nucleotide sequence ID" value="NZ_WUQX01000002.1"/>
</dbReference>
<evidence type="ECO:0000313" key="1">
    <source>
        <dbReference type="EMBL" id="MXP78922.1"/>
    </source>
</evidence>
<proteinExistence type="predicted"/>
<dbReference type="AlphaFoldDB" id="A0A7X3MM94"/>
<gene>
    <name evidence="1" type="ORF">GN277_27405</name>
</gene>
<dbReference type="EMBL" id="WUQX01000002">
    <property type="protein sequence ID" value="MXP78922.1"/>
    <property type="molecule type" value="Genomic_DNA"/>
</dbReference>
<keyword evidence="2" id="KW-1185">Reference proteome</keyword>
<evidence type="ECO:0000313" key="2">
    <source>
        <dbReference type="Proteomes" id="UP000460412"/>
    </source>
</evidence>
<comment type="caution">
    <text evidence="1">The sequence shown here is derived from an EMBL/GenBank/DDBJ whole genome shotgun (WGS) entry which is preliminary data.</text>
</comment>
<protein>
    <submittedName>
        <fullName evidence="1">Uncharacterized protein</fullName>
    </submittedName>
</protein>
<organism evidence="1 2">
    <name type="scientific">Sporofaciens musculi</name>
    <dbReference type="NCBI Taxonomy" id="2681861"/>
    <lineage>
        <taxon>Bacteria</taxon>
        <taxon>Bacillati</taxon>
        <taxon>Bacillota</taxon>
        <taxon>Clostridia</taxon>
        <taxon>Lachnospirales</taxon>
        <taxon>Lachnospiraceae</taxon>
        <taxon>Sporofaciens</taxon>
    </lineage>
</organism>